<sequence>MEQILYPADDPFRLRMYRTAERSQKPSKCSYCFRFLSNNCFMNGLFGLSHLIGYTQFMVFIIVRVIVLGSVAGRLFLHDEENLNCTVTNVTAMIQIY</sequence>
<reference evidence="2" key="4">
    <citation type="submission" date="2025-09" db="UniProtKB">
        <authorList>
            <consortium name="Ensembl"/>
        </authorList>
    </citation>
    <scope>IDENTIFICATION</scope>
</reference>
<reference evidence="2" key="2">
    <citation type="journal article" date="2008" name="Genome Biol.">
        <title>Improved genome assembly and evidence-based global gene model set for the chordate Ciona intestinalis: new insight into intron and operon populations.</title>
        <authorList>
            <person name="Satou Y."/>
            <person name="Mineta K."/>
            <person name="Ogasawara M."/>
            <person name="Sasakura Y."/>
            <person name="Shoguchi E."/>
            <person name="Ueno K."/>
            <person name="Yamada L."/>
            <person name="Matsumoto J."/>
            <person name="Wasserscheid J."/>
            <person name="Dewar K."/>
            <person name="Wiley G.B."/>
            <person name="Macmil S.L."/>
            <person name="Roe B.A."/>
            <person name="Zeller R.W."/>
            <person name="Hastings K.E."/>
            <person name="Lemaire P."/>
            <person name="Lindquist E."/>
            <person name="Endo T."/>
            <person name="Hotta K."/>
            <person name="Inaba K."/>
        </authorList>
    </citation>
    <scope>NUCLEOTIDE SEQUENCE [LARGE SCALE GENOMIC DNA]</scope>
    <source>
        <strain evidence="2">wild type</strain>
    </source>
</reference>
<dbReference type="HOGENOM" id="CLU_2351901_0_0_1"/>
<organism evidence="2 3">
    <name type="scientific">Ciona intestinalis</name>
    <name type="common">Transparent sea squirt</name>
    <name type="synonym">Ascidia intestinalis</name>
    <dbReference type="NCBI Taxonomy" id="7719"/>
    <lineage>
        <taxon>Eukaryota</taxon>
        <taxon>Metazoa</taxon>
        <taxon>Chordata</taxon>
        <taxon>Tunicata</taxon>
        <taxon>Ascidiacea</taxon>
        <taxon>Phlebobranchia</taxon>
        <taxon>Cionidae</taxon>
        <taxon>Ciona</taxon>
    </lineage>
</organism>
<reference evidence="3" key="1">
    <citation type="journal article" date="2002" name="Science">
        <title>The draft genome of Ciona intestinalis: insights into chordate and vertebrate origins.</title>
        <authorList>
            <person name="Dehal P."/>
            <person name="Satou Y."/>
            <person name="Campbell R.K."/>
            <person name="Chapman J."/>
            <person name="Degnan B."/>
            <person name="De Tomaso A."/>
            <person name="Davidson B."/>
            <person name="Di Gregorio A."/>
            <person name="Gelpke M."/>
            <person name="Goodstein D.M."/>
            <person name="Harafuji N."/>
            <person name="Hastings K.E."/>
            <person name="Ho I."/>
            <person name="Hotta K."/>
            <person name="Huang W."/>
            <person name="Kawashima T."/>
            <person name="Lemaire P."/>
            <person name="Martinez D."/>
            <person name="Meinertzhagen I.A."/>
            <person name="Necula S."/>
            <person name="Nonaka M."/>
            <person name="Putnam N."/>
            <person name="Rash S."/>
            <person name="Saiga H."/>
            <person name="Satake M."/>
            <person name="Terry A."/>
            <person name="Yamada L."/>
            <person name="Wang H.G."/>
            <person name="Awazu S."/>
            <person name="Azumi K."/>
            <person name="Boore J."/>
            <person name="Branno M."/>
            <person name="Chin-Bow S."/>
            <person name="DeSantis R."/>
            <person name="Doyle S."/>
            <person name="Francino P."/>
            <person name="Keys D.N."/>
            <person name="Haga S."/>
            <person name="Hayashi H."/>
            <person name="Hino K."/>
            <person name="Imai K.S."/>
            <person name="Inaba K."/>
            <person name="Kano S."/>
            <person name="Kobayashi K."/>
            <person name="Kobayashi M."/>
            <person name="Lee B.I."/>
            <person name="Makabe K.W."/>
            <person name="Manohar C."/>
            <person name="Matassi G."/>
            <person name="Medina M."/>
            <person name="Mochizuki Y."/>
            <person name="Mount S."/>
            <person name="Morishita T."/>
            <person name="Miura S."/>
            <person name="Nakayama A."/>
            <person name="Nishizaka S."/>
            <person name="Nomoto H."/>
            <person name="Ohta F."/>
            <person name="Oishi K."/>
            <person name="Rigoutsos I."/>
            <person name="Sano M."/>
            <person name="Sasaki A."/>
            <person name="Sasakura Y."/>
            <person name="Shoguchi E."/>
            <person name="Shin-i T."/>
            <person name="Spagnuolo A."/>
            <person name="Stainier D."/>
            <person name="Suzuki M.M."/>
            <person name="Tassy O."/>
            <person name="Takatori N."/>
            <person name="Tokuoka M."/>
            <person name="Yagi K."/>
            <person name="Yoshizaki F."/>
            <person name="Wada S."/>
            <person name="Zhang C."/>
            <person name="Hyatt P.D."/>
            <person name="Larimer F."/>
            <person name="Detter C."/>
            <person name="Doggett N."/>
            <person name="Glavina T."/>
            <person name="Hawkins T."/>
            <person name="Richardson P."/>
            <person name="Lucas S."/>
            <person name="Kohara Y."/>
            <person name="Levine M."/>
            <person name="Satoh N."/>
            <person name="Rokhsar D.S."/>
        </authorList>
    </citation>
    <scope>NUCLEOTIDE SEQUENCE [LARGE SCALE GENOMIC DNA]</scope>
</reference>
<name>H2XM80_CIOIN</name>
<evidence type="ECO:0000313" key="3">
    <source>
        <dbReference type="Proteomes" id="UP000008144"/>
    </source>
</evidence>
<evidence type="ECO:0000313" key="2">
    <source>
        <dbReference type="Ensembl" id="ENSCINP00000030762.1"/>
    </source>
</evidence>
<dbReference type="EMBL" id="EAAA01000356">
    <property type="status" value="NOT_ANNOTATED_CDS"/>
    <property type="molecule type" value="Genomic_DNA"/>
</dbReference>
<keyword evidence="1" id="KW-0812">Transmembrane</keyword>
<feature type="transmembrane region" description="Helical" evidence="1">
    <location>
        <begin position="51"/>
        <end position="72"/>
    </location>
</feature>
<dbReference type="InParanoid" id="H2XM80"/>
<accession>H2XM80</accession>
<keyword evidence="1" id="KW-0472">Membrane</keyword>
<dbReference type="AlphaFoldDB" id="H2XM80"/>
<dbReference type="Proteomes" id="UP000008144">
    <property type="component" value="Chromosome 1"/>
</dbReference>
<evidence type="ECO:0000256" key="1">
    <source>
        <dbReference type="SAM" id="Phobius"/>
    </source>
</evidence>
<proteinExistence type="predicted"/>
<keyword evidence="3" id="KW-1185">Reference proteome</keyword>
<dbReference type="Ensembl" id="ENSCINT00000034506.1">
    <property type="protein sequence ID" value="ENSCINP00000030762.1"/>
    <property type="gene ID" value="ENSCING00000022109.1"/>
</dbReference>
<keyword evidence="1" id="KW-1133">Transmembrane helix</keyword>
<reference evidence="2" key="3">
    <citation type="submission" date="2025-08" db="UniProtKB">
        <authorList>
            <consortium name="Ensembl"/>
        </authorList>
    </citation>
    <scope>IDENTIFICATION</scope>
</reference>
<protein>
    <submittedName>
        <fullName evidence="2">Uncharacterized protein</fullName>
    </submittedName>
</protein>